<keyword evidence="1" id="KW-0238">DNA-binding</keyword>
<dbReference type="InterPro" id="IPR047057">
    <property type="entry name" value="MerR_fam"/>
</dbReference>
<evidence type="ECO:0000313" key="3">
    <source>
        <dbReference type="EMBL" id="HFM96354.1"/>
    </source>
</evidence>
<name>A0A7C3PBV7_9CYAN</name>
<dbReference type="InterPro" id="IPR000551">
    <property type="entry name" value="MerR-type_HTH_dom"/>
</dbReference>
<evidence type="ECO:0000259" key="2">
    <source>
        <dbReference type="PROSITE" id="PS50937"/>
    </source>
</evidence>
<dbReference type="PANTHER" id="PTHR30204">
    <property type="entry name" value="REDOX-CYCLING DRUG-SENSING TRANSCRIPTIONAL ACTIVATOR SOXR"/>
    <property type="match status" value="1"/>
</dbReference>
<dbReference type="InterPro" id="IPR009061">
    <property type="entry name" value="DNA-bd_dom_put_sf"/>
</dbReference>
<accession>A0A7C3PBV7</accession>
<protein>
    <submittedName>
        <fullName evidence="3">MerR family transcriptional regulator</fullName>
    </submittedName>
</protein>
<gene>
    <name evidence="3" type="ORF">ENR64_01040</name>
</gene>
<dbReference type="GO" id="GO:0003677">
    <property type="term" value="F:DNA binding"/>
    <property type="evidence" value="ECO:0007669"/>
    <property type="project" value="UniProtKB-KW"/>
</dbReference>
<dbReference type="Pfam" id="PF13411">
    <property type="entry name" value="MerR_1"/>
    <property type="match status" value="1"/>
</dbReference>
<proteinExistence type="predicted"/>
<dbReference type="Gene3D" id="1.10.1660.10">
    <property type="match status" value="1"/>
</dbReference>
<dbReference type="Pfam" id="PF07739">
    <property type="entry name" value="TipAS"/>
    <property type="match status" value="1"/>
</dbReference>
<organism evidence="3">
    <name type="scientific">Oscillatoriales cyanobacterium SpSt-418</name>
    <dbReference type="NCBI Taxonomy" id="2282169"/>
    <lineage>
        <taxon>Bacteria</taxon>
        <taxon>Bacillati</taxon>
        <taxon>Cyanobacteriota</taxon>
        <taxon>Cyanophyceae</taxon>
        <taxon>Oscillatoriophycideae</taxon>
        <taxon>Oscillatoriales</taxon>
    </lineage>
</organism>
<dbReference type="GO" id="GO:0003700">
    <property type="term" value="F:DNA-binding transcription factor activity"/>
    <property type="evidence" value="ECO:0007669"/>
    <property type="project" value="InterPro"/>
</dbReference>
<feature type="domain" description="HTH merR-type" evidence="2">
    <location>
        <begin position="5"/>
        <end position="74"/>
    </location>
</feature>
<dbReference type="PROSITE" id="PS50937">
    <property type="entry name" value="HTH_MERR_2"/>
    <property type="match status" value="1"/>
</dbReference>
<dbReference type="CDD" id="cd01106">
    <property type="entry name" value="HTH_TipAL-Mta"/>
    <property type="match status" value="1"/>
</dbReference>
<dbReference type="PRINTS" id="PR00040">
    <property type="entry name" value="HTHMERR"/>
</dbReference>
<reference evidence="3" key="1">
    <citation type="journal article" date="2020" name="mSystems">
        <title>Genome- and Community-Level Interaction Insights into Carbon Utilization and Element Cycling Functions of Hydrothermarchaeota in Hydrothermal Sediment.</title>
        <authorList>
            <person name="Zhou Z."/>
            <person name="Liu Y."/>
            <person name="Xu W."/>
            <person name="Pan J."/>
            <person name="Luo Z.H."/>
            <person name="Li M."/>
        </authorList>
    </citation>
    <scope>NUCLEOTIDE SEQUENCE [LARGE SCALE GENOMIC DNA]</scope>
    <source>
        <strain evidence="3">SpSt-418</strain>
    </source>
</reference>
<comment type="caution">
    <text evidence="3">The sequence shown here is derived from an EMBL/GenBank/DDBJ whole genome shotgun (WGS) entry which is preliminary data.</text>
</comment>
<dbReference type="SMART" id="SM00422">
    <property type="entry name" value="HTH_MERR"/>
    <property type="match status" value="1"/>
</dbReference>
<dbReference type="PANTHER" id="PTHR30204:SF90">
    <property type="entry name" value="HTH-TYPE TRANSCRIPTIONAL ACTIVATOR MTA"/>
    <property type="match status" value="1"/>
</dbReference>
<dbReference type="EMBL" id="DSRU01000018">
    <property type="protein sequence ID" value="HFM96354.1"/>
    <property type="molecule type" value="Genomic_DNA"/>
</dbReference>
<dbReference type="PROSITE" id="PS00552">
    <property type="entry name" value="HTH_MERR_1"/>
    <property type="match status" value="1"/>
</dbReference>
<dbReference type="AlphaFoldDB" id="A0A7C3PBV7"/>
<sequence>MQSVALKVGDLAKQTGVSVRTLHYYDEIGLLSPSHRTEAGYRLYGREDIIRLQQIVSLRQIGFSLEEIRECLEQRNFSFDRVIQLHTARLREQIELSQKLLNRLEAIAQAVSSMQAVSVEAIIQTIEAMNMLEKYYTPEQLEALQQRQELLGEEQIRQVQADWQNLFEQVRAEMAKGTDPTTEPVKALARRSIELIQAFTGGDPGIEQSLNQMYQQEQPEVVSRGMVDAAVMEYLGRARAALEQTE</sequence>
<dbReference type="InterPro" id="IPR012925">
    <property type="entry name" value="TipAS_dom"/>
</dbReference>
<evidence type="ECO:0000256" key="1">
    <source>
        <dbReference type="ARBA" id="ARBA00023125"/>
    </source>
</evidence>
<dbReference type="SUPFAM" id="SSF46955">
    <property type="entry name" value="Putative DNA-binding domain"/>
    <property type="match status" value="1"/>
</dbReference>